<organism evidence="1 2">
    <name type="scientific">Meloidogyne enterolobii</name>
    <name type="common">Root-knot nematode worm</name>
    <name type="synonym">Meloidogyne mayaguensis</name>
    <dbReference type="NCBI Taxonomy" id="390850"/>
    <lineage>
        <taxon>Eukaryota</taxon>
        <taxon>Metazoa</taxon>
        <taxon>Ecdysozoa</taxon>
        <taxon>Nematoda</taxon>
        <taxon>Chromadorea</taxon>
        <taxon>Rhabditida</taxon>
        <taxon>Tylenchina</taxon>
        <taxon>Tylenchomorpha</taxon>
        <taxon>Tylenchoidea</taxon>
        <taxon>Meloidogynidae</taxon>
        <taxon>Meloidogyninae</taxon>
        <taxon>Meloidogyne</taxon>
    </lineage>
</organism>
<comment type="caution">
    <text evidence="1">The sequence shown here is derived from an EMBL/GenBank/DDBJ whole genome shotgun (WGS) entry which is preliminary data.</text>
</comment>
<sequence length="439" mass="48801">MSQIRSQKNQEKYSHDGFIYVKDRISSLGDKIFWRCDLLNHGCKGRIHTASDIERTFIKLVTEHTCSLTGNAARVGVQKAVSAVRSRARESLDMVPSQIRASVVEELPEAILGRMPNQNALRKVVQRARYIDRKPPKIITKTSPKHRIDFSYLQQQAQNSSSADLDNESFVLSDFNVGAEEQAEEQLSVFGYPKSLSGSVCIITGASEGIGASIAQALAQETGVFAVLASRQLSLLEDTIKRLPTDRFIATKCDITKRTEVQELVRQTIHRFGRIDILINCAGAMYYTMAYKGYTEEWHRQIEVNIHGTTNIIGEIIPHMVEHHSGHILTITSDAGKRAFPGLAVYSGTKFYLEGFISALRQELVEYGIRFTNIQPGDVATKLASRSTDVEAREKYDGSEAGHKILTGDDIARSVLFALTQPQHAAINELLIEPQAAPI</sequence>
<gene>
    <name evidence="1" type="ORF">MENTE1834_LOCUS2046</name>
</gene>
<accession>A0ACB0XPY1</accession>
<reference evidence="1" key="1">
    <citation type="submission" date="2023-11" db="EMBL/GenBank/DDBJ databases">
        <authorList>
            <person name="Poullet M."/>
        </authorList>
    </citation>
    <scope>NUCLEOTIDE SEQUENCE</scope>
    <source>
        <strain evidence="1">E1834</strain>
    </source>
</reference>
<dbReference type="EMBL" id="CAVMJV010000002">
    <property type="protein sequence ID" value="CAK5012188.1"/>
    <property type="molecule type" value="Genomic_DNA"/>
</dbReference>
<protein>
    <submittedName>
        <fullName evidence="1">Uncharacterized protein</fullName>
    </submittedName>
</protein>
<keyword evidence="2" id="KW-1185">Reference proteome</keyword>
<evidence type="ECO:0000313" key="2">
    <source>
        <dbReference type="Proteomes" id="UP001497535"/>
    </source>
</evidence>
<evidence type="ECO:0000313" key="1">
    <source>
        <dbReference type="EMBL" id="CAK5012188.1"/>
    </source>
</evidence>
<proteinExistence type="predicted"/>
<name>A0ACB0XPY1_MELEN</name>
<dbReference type="Proteomes" id="UP001497535">
    <property type="component" value="Unassembled WGS sequence"/>
</dbReference>